<dbReference type="NCBIfam" id="NF001138">
    <property type="entry name" value="PRK00143.1"/>
    <property type="match status" value="1"/>
</dbReference>
<dbReference type="GO" id="GO:0103016">
    <property type="term" value="F:tRNA-uridine 2-sulfurtransferase activity"/>
    <property type="evidence" value="ECO:0007669"/>
    <property type="project" value="UniProtKB-EC"/>
</dbReference>
<keyword evidence="4 9" id="KW-0547">Nucleotide-binding</keyword>
<gene>
    <name evidence="9" type="primary">mnmA</name>
    <name evidence="12" type="ORF">A2V71_01600</name>
</gene>
<reference evidence="12 13" key="1">
    <citation type="journal article" date="2016" name="Nat. Commun.">
        <title>Thousands of microbial genomes shed light on interconnected biogeochemical processes in an aquifer system.</title>
        <authorList>
            <person name="Anantharaman K."/>
            <person name="Brown C.T."/>
            <person name="Hug L.A."/>
            <person name="Sharon I."/>
            <person name="Castelle C.J."/>
            <person name="Probst A.J."/>
            <person name="Thomas B.C."/>
            <person name="Singh A."/>
            <person name="Wilkins M.J."/>
            <person name="Karaoz U."/>
            <person name="Brodie E.L."/>
            <person name="Williams K.H."/>
            <person name="Hubbard S.S."/>
            <person name="Banfield J.F."/>
        </authorList>
    </citation>
    <scope>NUCLEOTIDE SEQUENCE [LARGE SCALE GENOMIC DNA]</scope>
</reference>
<evidence type="ECO:0000259" key="10">
    <source>
        <dbReference type="Pfam" id="PF20258"/>
    </source>
</evidence>
<evidence type="ECO:0000256" key="8">
    <source>
        <dbReference type="ARBA" id="ARBA00051542"/>
    </source>
</evidence>
<evidence type="ECO:0000313" key="12">
    <source>
        <dbReference type="EMBL" id="OGD57111.1"/>
    </source>
</evidence>
<dbReference type="InterPro" id="IPR046884">
    <property type="entry name" value="MnmA-like_central"/>
</dbReference>
<evidence type="ECO:0000256" key="1">
    <source>
        <dbReference type="ARBA" id="ARBA00022555"/>
    </source>
</evidence>
<keyword evidence="9" id="KW-0963">Cytoplasm</keyword>
<dbReference type="AlphaFoldDB" id="A0A1F5DQ21"/>
<dbReference type="Pfam" id="PF20259">
    <property type="entry name" value="tRNA_Me_trans_M"/>
    <property type="match status" value="1"/>
</dbReference>
<proteinExistence type="inferred from homology"/>
<comment type="caution">
    <text evidence="9">Lacks conserved residue(s) required for the propagation of feature annotation.</text>
</comment>
<comment type="catalytic activity">
    <reaction evidence="8 9">
        <text>S-sulfanyl-L-cysteinyl-[protein] + uridine(34) in tRNA + AH2 + ATP = 2-thiouridine(34) in tRNA + L-cysteinyl-[protein] + A + AMP + diphosphate + H(+)</text>
        <dbReference type="Rhea" id="RHEA:47032"/>
        <dbReference type="Rhea" id="RHEA-COMP:10131"/>
        <dbReference type="Rhea" id="RHEA-COMP:11726"/>
        <dbReference type="Rhea" id="RHEA-COMP:11727"/>
        <dbReference type="Rhea" id="RHEA-COMP:11728"/>
        <dbReference type="ChEBI" id="CHEBI:13193"/>
        <dbReference type="ChEBI" id="CHEBI:15378"/>
        <dbReference type="ChEBI" id="CHEBI:17499"/>
        <dbReference type="ChEBI" id="CHEBI:29950"/>
        <dbReference type="ChEBI" id="CHEBI:30616"/>
        <dbReference type="ChEBI" id="CHEBI:33019"/>
        <dbReference type="ChEBI" id="CHEBI:61963"/>
        <dbReference type="ChEBI" id="CHEBI:65315"/>
        <dbReference type="ChEBI" id="CHEBI:87170"/>
        <dbReference type="ChEBI" id="CHEBI:456215"/>
        <dbReference type="EC" id="2.8.1.13"/>
    </reaction>
</comment>
<keyword evidence="1 9" id="KW-0820">tRNA-binding</keyword>
<dbReference type="GO" id="GO:0005524">
    <property type="term" value="F:ATP binding"/>
    <property type="evidence" value="ECO:0007669"/>
    <property type="project" value="UniProtKB-KW"/>
</dbReference>
<dbReference type="Pfam" id="PF03054">
    <property type="entry name" value="tRNA_Me_trans"/>
    <property type="match status" value="1"/>
</dbReference>
<dbReference type="GO" id="GO:0000049">
    <property type="term" value="F:tRNA binding"/>
    <property type="evidence" value="ECO:0007669"/>
    <property type="project" value="UniProtKB-KW"/>
</dbReference>
<dbReference type="Gene3D" id="3.40.50.620">
    <property type="entry name" value="HUPs"/>
    <property type="match status" value="1"/>
</dbReference>
<evidence type="ECO:0000313" key="13">
    <source>
        <dbReference type="Proteomes" id="UP000178764"/>
    </source>
</evidence>
<dbReference type="FunFam" id="3.40.50.620:FF:000115">
    <property type="entry name" value="tRNA-specific 2-thiouridylase MnmA"/>
    <property type="match status" value="1"/>
</dbReference>
<dbReference type="SUPFAM" id="SSF52402">
    <property type="entry name" value="Adenine nucleotide alpha hydrolases-like"/>
    <property type="match status" value="1"/>
</dbReference>
<dbReference type="InterPro" id="IPR014729">
    <property type="entry name" value="Rossmann-like_a/b/a_fold"/>
</dbReference>
<evidence type="ECO:0000256" key="5">
    <source>
        <dbReference type="ARBA" id="ARBA00022840"/>
    </source>
</evidence>
<evidence type="ECO:0000256" key="9">
    <source>
        <dbReference type="HAMAP-Rule" id="MF_00144"/>
    </source>
</evidence>
<feature type="site" description="Interaction with tRNA" evidence="9">
    <location>
        <position position="128"/>
    </location>
</feature>
<evidence type="ECO:0000256" key="6">
    <source>
        <dbReference type="ARBA" id="ARBA00022884"/>
    </source>
</evidence>
<feature type="site" description="Interaction with tRNA" evidence="9">
    <location>
        <position position="334"/>
    </location>
</feature>
<feature type="domain" description="tRNA-specific 2-thiouridylase MnmA-like central" evidence="11">
    <location>
        <begin position="208"/>
        <end position="272"/>
    </location>
</feature>
<name>A0A1F5DQ21_9BACT</name>
<dbReference type="Gene3D" id="2.40.30.10">
    <property type="entry name" value="Translation factors"/>
    <property type="match status" value="1"/>
</dbReference>
<feature type="binding site" evidence="9">
    <location>
        <position position="35"/>
    </location>
    <ligand>
        <name>ATP</name>
        <dbReference type="ChEBI" id="CHEBI:30616"/>
    </ligand>
</feature>
<dbReference type="InterPro" id="IPR004506">
    <property type="entry name" value="MnmA-like"/>
</dbReference>
<dbReference type="EMBL" id="MEZT01000005">
    <property type="protein sequence ID" value="OGD57111.1"/>
    <property type="molecule type" value="Genomic_DNA"/>
</dbReference>
<keyword evidence="6 9" id="KW-0694">RNA-binding</keyword>
<feature type="binding site" evidence="9">
    <location>
        <position position="127"/>
    </location>
    <ligand>
        <name>ATP</name>
        <dbReference type="ChEBI" id="CHEBI:30616"/>
    </ligand>
</feature>
<feature type="active site" description="Nucleophile" evidence="9">
    <location>
        <position position="103"/>
    </location>
</feature>
<comment type="caution">
    <text evidence="12">The sequence shown here is derived from an EMBL/GenBank/DDBJ whole genome shotgun (WGS) entry which is preliminary data.</text>
</comment>
<dbReference type="FunFam" id="2.30.30.280:FF:000001">
    <property type="entry name" value="tRNA-specific 2-thiouridylase MnmA"/>
    <property type="match status" value="1"/>
</dbReference>
<evidence type="ECO:0000256" key="3">
    <source>
        <dbReference type="ARBA" id="ARBA00022694"/>
    </source>
</evidence>
<dbReference type="Gene3D" id="2.30.30.280">
    <property type="entry name" value="Adenine nucleotide alpha hydrolases-like domains"/>
    <property type="match status" value="1"/>
</dbReference>
<dbReference type="GO" id="GO:0002143">
    <property type="term" value="P:tRNA wobble position uridine thiolation"/>
    <property type="evidence" value="ECO:0007669"/>
    <property type="project" value="TreeGrafter"/>
</dbReference>
<evidence type="ECO:0000256" key="4">
    <source>
        <dbReference type="ARBA" id="ARBA00022741"/>
    </source>
</evidence>
<dbReference type="EC" id="2.8.1.13" evidence="9"/>
<dbReference type="InterPro" id="IPR023382">
    <property type="entry name" value="MnmA-like_central_sf"/>
</dbReference>
<evidence type="ECO:0000259" key="11">
    <source>
        <dbReference type="Pfam" id="PF20259"/>
    </source>
</evidence>
<keyword evidence="5 9" id="KW-0067">ATP-binding</keyword>
<dbReference type="Pfam" id="PF20258">
    <property type="entry name" value="tRNA_Me_trans_C"/>
    <property type="match status" value="1"/>
</dbReference>
<dbReference type="GO" id="GO:0005737">
    <property type="term" value="C:cytoplasm"/>
    <property type="evidence" value="ECO:0007669"/>
    <property type="project" value="UniProtKB-SubCell"/>
</dbReference>
<keyword evidence="3 9" id="KW-0819">tRNA processing</keyword>
<keyword evidence="7" id="KW-1015">Disulfide bond</keyword>
<protein>
    <recommendedName>
        <fullName evidence="9">tRNA-specific 2-thiouridylase MnmA</fullName>
        <ecNumber evidence="9">2.8.1.13</ecNumber>
    </recommendedName>
</protein>
<dbReference type="PANTHER" id="PTHR11933:SF5">
    <property type="entry name" value="MITOCHONDRIAL TRNA-SPECIFIC 2-THIOURIDYLASE 1"/>
    <property type="match status" value="1"/>
</dbReference>
<feature type="domain" description="tRNA-specific 2-thiouridylase MnmA-like C-terminal" evidence="10">
    <location>
        <begin position="279"/>
        <end position="350"/>
    </location>
</feature>
<sequence>MKKKRVICAMSGGVDSSVAAAFLKKRGYDVIGIFMKLWAEDTGQKKENICCSREASTAARKVCQKLDIPFYIVNFAEEFKKAVVDYYIKEYEEGRTPNPCVICNRDIKGQILMKKALEIGGDFLATGHYVRIIKKGNRYHLLQSVDKIKDQTYFLWTLTQKNLAKMLFPVGSFTKLQVREMAQKWHLPTAERKESQGICFIPDRDVSGFLNRYAKKLTKKGAICDINNKKIGIHNGLINYTIGQRERLGLGGPKSYYVVELKVEENILIVGDEKDLYKKKLLATDLNWINKPSKNIGARIRYGHPIEECKITKIDRGKTTVTFQKSQRAVTPGQSIVFYNQEEMLGGGFIAKNT</sequence>
<dbReference type="HAMAP" id="MF_00144">
    <property type="entry name" value="tRNA_thiouridyl_MnmA"/>
    <property type="match status" value="1"/>
</dbReference>
<evidence type="ECO:0000256" key="2">
    <source>
        <dbReference type="ARBA" id="ARBA00022679"/>
    </source>
</evidence>
<comment type="function">
    <text evidence="9">Catalyzes the 2-thiolation of uridine at the wobble position (U34) of tRNA, leading to the formation of s(2)U34.</text>
</comment>
<accession>A0A1F5DQ21</accession>
<comment type="subcellular location">
    <subcellularLocation>
        <location evidence="9">Cytoplasm</location>
    </subcellularLocation>
</comment>
<organism evidence="12 13">
    <name type="scientific">Candidatus Berkelbacteria bacterium RBG_13_40_8</name>
    <dbReference type="NCBI Taxonomy" id="1797467"/>
    <lineage>
        <taxon>Bacteria</taxon>
        <taxon>Candidatus Berkelbacteria</taxon>
    </lineage>
</organism>
<dbReference type="InterPro" id="IPR046885">
    <property type="entry name" value="MnmA-like_C"/>
</dbReference>
<keyword evidence="2 9" id="KW-0808">Transferase</keyword>
<feature type="binding site" evidence="9">
    <location>
        <begin position="9"/>
        <end position="16"/>
    </location>
    <ligand>
        <name>ATP</name>
        <dbReference type="ChEBI" id="CHEBI:30616"/>
    </ligand>
</feature>
<feature type="region of interest" description="Interaction with tRNA" evidence="9">
    <location>
        <begin position="301"/>
        <end position="302"/>
    </location>
</feature>
<feature type="region of interest" description="Interaction with tRNA" evidence="9">
    <location>
        <begin position="149"/>
        <end position="151"/>
    </location>
</feature>
<dbReference type="CDD" id="cd01998">
    <property type="entry name" value="MnmA_TRMU-like"/>
    <property type="match status" value="1"/>
</dbReference>
<comment type="similarity">
    <text evidence="9">Belongs to the MnmA/TRMU family.</text>
</comment>
<evidence type="ECO:0000256" key="7">
    <source>
        <dbReference type="ARBA" id="ARBA00023157"/>
    </source>
</evidence>
<dbReference type="Proteomes" id="UP000178764">
    <property type="component" value="Unassembled WGS sequence"/>
</dbReference>
<feature type="active site" description="Cysteine persulfide intermediate" evidence="9">
    <location>
        <position position="199"/>
    </location>
</feature>
<dbReference type="PANTHER" id="PTHR11933">
    <property type="entry name" value="TRNA 5-METHYLAMINOMETHYL-2-THIOURIDYLATE -METHYLTRANSFERASE"/>
    <property type="match status" value="1"/>
</dbReference>
<dbReference type="NCBIfam" id="TIGR00420">
    <property type="entry name" value="trmU"/>
    <property type="match status" value="1"/>
</dbReference>